<evidence type="ECO:0000313" key="3">
    <source>
        <dbReference type="EMBL" id="WZX29963.1"/>
    </source>
</evidence>
<feature type="domain" description="Glutamine amidotransferase" evidence="2">
    <location>
        <begin position="5"/>
        <end position="185"/>
    </location>
</feature>
<dbReference type="Proteomes" id="UP001455384">
    <property type="component" value="Chromosome"/>
</dbReference>
<dbReference type="PRINTS" id="PR00096">
    <property type="entry name" value="GATASE"/>
</dbReference>
<name>A0ABZ3CKU1_9STAP</name>
<dbReference type="RefSeq" id="WP_342388492.1">
    <property type="nucleotide sequence ID" value="NZ_CP138333.2"/>
</dbReference>
<dbReference type="PRINTS" id="PR00099">
    <property type="entry name" value="CPSGATASE"/>
</dbReference>
<sequence>MMKILMIDNYDSFTYNLVHYLEDNPEVREVVVRTPDELMEASLKGISGIIISPGPSHPADRQEVMDFIEGYWHAYPVLGICLGHQMLWHMAGGTVGRGVRPVHGHVSEITHDGQGLFRGLPDVFTVTRYHSLICSGEAPRGFIVSARTADGVVMAIRHEHYPIYGLQYHPEAILSEYGREQLGQFISALKEGEMNAGPCKV</sequence>
<dbReference type="PANTHER" id="PTHR43418">
    <property type="entry name" value="MULTIFUNCTIONAL TRYPTOPHAN BIOSYNTHESIS PROTEIN-RELATED"/>
    <property type="match status" value="1"/>
</dbReference>
<organism evidence="3 4">
    <name type="scientific">Salinicoccus bachuensis</name>
    <dbReference type="NCBI Taxonomy" id="3136731"/>
    <lineage>
        <taxon>Bacteria</taxon>
        <taxon>Bacillati</taxon>
        <taxon>Bacillota</taxon>
        <taxon>Bacilli</taxon>
        <taxon>Bacillales</taxon>
        <taxon>Staphylococcaceae</taxon>
        <taxon>Salinicoccus</taxon>
    </lineage>
</organism>
<dbReference type="NCBIfam" id="TIGR00566">
    <property type="entry name" value="trpG_papA"/>
    <property type="match status" value="1"/>
</dbReference>
<evidence type="ECO:0000259" key="2">
    <source>
        <dbReference type="Pfam" id="PF00117"/>
    </source>
</evidence>
<dbReference type="CDD" id="cd01743">
    <property type="entry name" value="GATase1_Anthranilate_Synthase"/>
    <property type="match status" value="1"/>
</dbReference>
<dbReference type="Gene3D" id="3.40.50.880">
    <property type="match status" value="1"/>
</dbReference>
<evidence type="ECO:0000313" key="4">
    <source>
        <dbReference type="Proteomes" id="UP001455384"/>
    </source>
</evidence>
<keyword evidence="1" id="KW-0315">Glutamine amidotransferase</keyword>
<dbReference type="Pfam" id="PF00117">
    <property type="entry name" value="GATase"/>
    <property type="match status" value="1"/>
</dbReference>
<keyword evidence="4" id="KW-1185">Reference proteome</keyword>
<dbReference type="InterPro" id="IPR050472">
    <property type="entry name" value="Anth_synth/Amidotransfase"/>
</dbReference>
<evidence type="ECO:0000256" key="1">
    <source>
        <dbReference type="ARBA" id="ARBA00022962"/>
    </source>
</evidence>
<gene>
    <name evidence="3" type="ORF">RQP18_01970</name>
</gene>
<dbReference type="InterPro" id="IPR029062">
    <property type="entry name" value="Class_I_gatase-like"/>
</dbReference>
<dbReference type="SUPFAM" id="SSF52317">
    <property type="entry name" value="Class I glutamine amidotransferase-like"/>
    <property type="match status" value="1"/>
</dbReference>
<protein>
    <submittedName>
        <fullName evidence="3">Aminodeoxychorismate/anthranilate synthase component II</fullName>
    </submittedName>
</protein>
<dbReference type="PROSITE" id="PS51273">
    <property type="entry name" value="GATASE_TYPE_1"/>
    <property type="match status" value="1"/>
</dbReference>
<reference evidence="4" key="1">
    <citation type="submission" date="2023-10" db="EMBL/GenBank/DDBJ databases">
        <title>Genome analysis and identification of Salinococcus sp. Bachu38 nov., a PGPR from the rhizosphere of Tamarix.</title>
        <authorList>
            <person name="Liang Z."/>
            <person name="Zhang X."/>
            <person name="Jia J."/>
            <person name="Chen X."/>
            <person name="Wang Y."/>
            <person name="Wang Q."/>
            <person name="Wang R."/>
        </authorList>
    </citation>
    <scope>NUCLEOTIDE SEQUENCE [LARGE SCALE GENOMIC DNA]</scope>
    <source>
        <strain evidence="4">Bachu38</strain>
    </source>
</reference>
<proteinExistence type="predicted"/>
<dbReference type="InterPro" id="IPR017926">
    <property type="entry name" value="GATASE"/>
</dbReference>
<accession>A0ABZ3CKU1</accession>
<dbReference type="PANTHER" id="PTHR43418:SF4">
    <property type="entry name" value="MULTIFUNCTIONAL TRYPTOPHAN BIOSYNTHESIS PROTEIN"/>
    <property type="match status" value="1"/>
</dbReference>
<dbReference type="InterPro" id="IPR006221">
    <property type="entry name" value="TrpG/PapA_dom"/>
</dbReference>
<dbReference type="PRINTS" id="PR00097">
    <property type="entry name" value="ANTSNTHASEII"/>
</dbReference>
<dbReference type="EMBL" id="CP138333">
    <property type="protein sequence ID" value="WZX29963.1"/>
    <property type="molecule type" value="Genomic_DNA"/>
</dbReference>